<dbReference type="AlphaFoldDB" id="A0A9X4KUZ3"/>
<dbReference type="InterPro" id="IPR008929">
    <property type="entry name" value="Chondroitin_lyas"/>
</dbReference>
<sequence>MTNRTKKMVEDWQAVREKIASFDWARGIVDGFKPDTDWWVANYADDASRVAGWGHHYFCDKCFAALIFDPGKPGEHRCSGCGELRIAQEADDAWCYIYRTSACTQVFHAAVLYNLYGDPAYLSFIGKVLGFLCDHYGSFEVRTPPGQEGKFTGCDLTDGVAVIWLLNGMELVKGSFTDEEMEHYKQTFFIPEAAFLIEKVGGYAQHHLLDESGGGHDRPVFRRNDLVRTGRRRRARHQAQAGGGPAAGGFLVRSFLPLPFLLRRRNDLLPRVLQIVRLRLPDPRGRAAADVPVPGQVRLRERRISESERRLAAAAVRQLRPPIRVDPRRAG</sequence>
<accession>A0A9X4KUZ3</accession>
<evidence type="ECO:0000313" key="1">
    <source>
        <dbReference type="EMBL" id="MDG0811609.1"/>
    </source>
</evidence>
<dbReference type="EMBL" id="JAPDIA010000007">
    <property type="protein sequence ID" value="MDG0811609.1"/>
    <property type="molecule type" value="Genomic_DNA"/>
</dbReference>
<name>A0A9X4KUZ3_9BACL</name>
<gene>
    <name evidence="1" type="ORF">OMP40_21220</name>
</gene>
<reference evidence="1" key="1">
    <citation type="submission" date="2022-10" db="EMBL/GenBank/DDBJ databases">
        <title>Comparative genomic analysis of Cohnella hashimotonis sp. nov., isolated from the International Space Station.</title>
        <authorList>
            <person name="Simpson A."/>
            <person name="Venkateswaran K."/>
        </authorList>
    </citation>
    <scope>NUCLEOTIDE SEQUENCE</scope>
    <source>
        <strain evidence="1">DSM 28161</strain>
    </source>
</reference>
<dbReference type="Gene3D" id="1.50.10.100">
    <property type="entry name" value="Chondroitin AC/alginate lyase"/>
    <property type="match status" value="1"/>
</dbReference>
<keyword evidence="2" id="KW-1185">Reference proteome</keyword>
<organism evidence="1 2">
    <name type="scientific">Cohnella rhizosphaerae</name>
    <dbReference type="NCBI Taxonomy" id="1457232"/>
    <lineage>
        <taxon>Bacteria</taxon>
        <taxon>Bacillati</taxon>
        <taxon>Bacillota</taxon>
        <taxon>Bacilli</taxon>
        <taxon>Bacillales</taxon>
        <taxon>Paenibacillaceae</taxon>
        <taxon>Cohnella</taxon>
    </lineage>
</organism>
<comment type="caution">
    <text evidence="1">The sequence shown here is derived from an EMBL/GenBank/DDBJ whole genome shotgun (WGS) entry which is preliminary data.</text>
</comment>
<proteinExistence type="predicted"/>
<protein>
    <submittedName>
        <fullName evidence="1">Uncharacterized protein</fullName>
    </submittedName>
</protein>
<dbReference type="RefSeq" id="WP_277534329.1">
    <property type="nucleotide sequence ID" value="NZ_JAPDIA010000007.1"/>
</dbReference>
<dbReference type="Proteomes" id="UP001153404">
    <property type="component" value="Unassembled WGS sequence"/>
</dbReference>
<evidence type="ECO:0000313" key="2">
    <source>
        <dbReference type="Proteomes" id="UP001153404"/>
    </source>
</evidence>